<dbReference type="InterPro" id="IPR032675">
    <property type="entry name" value="LRR_dom_sf"/>
</dbReference>
<reference evidence="3 4" key="1">
    <citation type="submission" date="2020-03" db="EMBL/GenBank/DDBJ databases">
        <title>Dissostichus mawsoni Genome sequencing and assembly.</title>
        <authorList>
            <person name="Park H."/>
        </authorList>
    </citation>
    <scope>NUCLEOTIDE SEQUENCE [LARGE SCALE GENOMIC DNA]</scope>
    <source>
        <strain evidence="3">DM0001</strain>
        <tissue evidence="3">Muscle</tissue>
    </source>
</reference>
<dbReference type="Proteomes" id="UP000518266">
    <property type="component" value="Unassembled WGS sequence"/>
</dbReference>
<evidence type="ECO:0000256" key="1">
    <source>
        <dbReference type="ARBA" id="ARBA00022614"/>
    </source>
</evidence>
<dbReference type="PANTHER" id="PTHR48051:SF13">
    <property type="entry name" value="LEUCINE-RICH REPEAT-CONTAINING PROTEIN 30"/>
    <property type="match status" value="1"/>
</dbReference>
<dbReference type="PROSITE" id="PS51450">
    <property type="entry name" value="LRR"/>
    <property type="match status" value="2"/>
</dbReference>
<dbReference type="EMBL" id="JAAKFY010000024">
    <property type="protein sequence ID" value="KAF3836654.1"/>
    <property type="molecule type" value="Genomic_DNA"/>
</dbReference>
<feature type="non-terminal residue" evidence="3">
    <location>
        <position position="1"/>
    </location>
</feature>
<dbReference type="InterPro" id="IPR050216">
    <property type="entry name" value="LRR_domain-containing"/>
</dbReference>
<proteinExistence type="predicted"/>
<dbReference type="Gene3D" id="3.80.10.10">
    <property type="entry name" value="Ribonuclease Inhibitor"/>
    <property type="match status" value="2"/>
</dbReference>
<gene>
    <name evidence="3" type="ORF">F7725_029212</name>
</gene>
<dbReference type="AlphaFoldDB" id="A0A7J5XHX3"/>
<comment type="caution">
    <text evidence="3">The sequence shown here is derived from an EMBL/GenBank/DDBJ whole genome shotgun (WGS) entry which is preliminary data.</text>
</comment>
<evidence type="ECO:0000313" key="4">
    <source>
        <dbReference type="Proteomes" id="UP000518266"/>
    </source>
</evidence>
<dbReference type="PANTHER" id="PTHR48051">
    <property type="match status" value="1"/>
</dbReference>
<accession>A0A7J5XHX3</accession>
<keyword evidence="2" id="KW-0677">Repeat</keyword>
<dbReference type="GO" id="GO:0005737">
    <property type="term" value="C:cytoplasm"/>
    <property type="evidence" value="ECO:0007669"/>
    <property type="project" value="TreeGrafter"/>
</dbReference>
<dbReference type="SUPFAM" id="SSF52058">
    <property type="entry name" value="L domain-like"/>
    <property type="match status" value="1"/>
</dbReference>
<protein>
    <submittedName>
        <fullName evidence="3">Uncharacterized protein</fullName>
    </submittedName>
</protein>
<name>A0A7J5XHX3_DISMA</name>
<dbReference type="OrthoDB" id="676979at2759"/>
<keyword evidence="1" id="KW-0433">Leucine-rich repeat</keyword>
<keyword evidence="4" id="KW-1185">Reference proteome</keyword>
<dbReference type="InterPro" id="IPR003591">
    <property type="entry name" value="Leu-rich_rpt_typical-subtyp"/>
</dbReference>
<dbReference type="SMART" id="SM00369">
    <property type="entry name" value="LRR_TYP"/>
    <property type="match status" value="4"/>
</dbReference>
<sequence>MQALQSSGELVVMGGASCREQVREELRRGGGGEENLMSADRIRKITVRQFGFTVLSLARRGLKEPPDELWELLELQKLNLSLNSLKSLPAPLAQLRNLESDPTQEAEPESEPDVTAAGAVYSMKALVFLHLAGNRLENLAENLQSLTELKILIVEGNNLHSLPKALCCLNRLELLNLDFNDIKDLPQELHQLCRLERLACHPLDKGLHIVHNPLIKPVKE</sequence>
<evidence type="ECO:0000313" key="3">
    <source>
        <dbReference type="EMBL" id="KAF3836654.1"/>
    </source>
</evidence>
<organism evidence="3 4">
    <name type="scientific">Dissostichus mawsoni</name>
    <name type="common">Antarctic cod</name>
    <dbReference type="NCBI Taxonomy" id="36200"/>
    <lineage>
        <taxon>Eukaryota</taxon>
        <taxon>Metazoa</taxon>
        <taxon>Chordata</taxon>
        <taxon>Craniata</taxon>
        <taxon>Vertebrata</taxon>
        <taxon>Euteleostomi</taxon>
        <taxon>Actinopterygii</taxon>
        <taxon>Neopterygii</taxon>
        <taxon>Teleostei</taxon>
        <taxon>Neoteleostei</taxon>
        <taxon>Acanthomorphata</taxon>
        <taxon>Eupercaria</taxon>
        <taxon>Perciformes</taxon>
        <taxon>Notothenioidei</taxon>
        <taxon>Nototheniidae</taxon>
        <taxon>Dissostichus</taxon>
    </lineage>
</organism>
<dbReference type="InterPro" id="IPR001611">
    <property type="entry name" value="Leu-rich_rpt"/>
</dbReference>
<evidence type="ECO:0000256" key="2">
    <source>
        <dbReference type="ARBA" id="ARBA00022737"/>
    </source>
</evidence>